<dbReference type="PANTHER" id="PTHR35309">
    <property type="match status" value="1"/>
</dbReference>
<proteinExistence type="predicted"/>
<evidence type="ECO:0000313" key="1">
    <source>
        <dbReference type="EMBL" id="MBT9311688.1"/>
    </source>
</evidence>
<accession>A0ABS5Y1J3</accession>
<dbReference type="Proteomes" id="UP001196661">
    <property type="component" value="Unassembled WGS sequence"/>
</dbReference>
<dbReference type="Pfam" id="PF14249">
    <property type="entry name" value="Tocopherol_cycl"/>
    <property type="match status" value="2"/>
</dbReference>
<sequence length="367" mass="41742">MRSSPPVPHSGYHWDSRQHPFFEGWYYRLTLPDSQSIAFMYSLQDPKQPTLATGGAVQILGPDEQYFCRALPDVATFWAWKHNLGHGQRRHGAMEEGYEATATVHKGQFWDPATHRIVRWHYAIEPIYTWGTPTPKSTAGWMSHLQIFEPGWQVLMAHGLATGWFEWAPRDIARQAAADLGSPNPTNIGGCGAGLPRRFEFTQVPAYAEKNWGGAFPKKWFWIQCNAFEHEPDLSITCGGGIRQTLGFQESVGMVGIHHQGQFYEFVPWNGQITWQVSPWGHWRVWAEQPHYRVEIVGHTDLDGVRIQVPTAHGLQYQCRDTTRGILSINLWQKRRQLLILGAHSNQAGLEVGGDWKTEWTVGPRPA</sequence>
<dbReference type="InterPro" id="IPR025893">
    <property type="entry name" value="Tocopherol_cyclase"/>
</dbReference>
<keyword evidence="2" id="KW-1185">Reference proteome</keyword>
<dbReference type="EMBL" id="JADOER010000004">
    <property type="protein sequence ID" value="MBT9311688.1"/>
    <property type="molecule type" value="Genomic_DNA"/>
</dbReference>
<comment type="caution">
    <text evidence="1">The sequence shown here is derived from an EMBL/GenBank/DDBJ whole genome shotgun (WGS) entry which is preliminary data.</text>
</comment>
<name>A0ABS5Y1J3_9CYAN</name>
<dbReference type="PANTHER" id="PTHR35309:SF4">
    <property type="entry name" value="TOCOPHEROL CYCLASE"/>
    <property type="match status" value="1"/>
</dbReference>
<evidence type="ECO:0000313" key="2">
    <source>
        <dbReference type="Proteomes" id="UP001196661"/>
    </source>
</evidence>
<reference evidence="1 2" key="1">
    <citation type="journal article" date="2021" name="Mar. Drugs">
        <title>Genome Reduction and Secondary Metabolism of the Marine Sponge-Associated Cyanobacterium Leptothoe.</title>
        <authorList>
            <person name="Konstantinou D."/>
            <person name="Popin R.V."/>
            <person name="Fewer D.P."/>
            <person name="Sivonen K."/>
            <person name="Gkelis S."/>
        </authorList>
    </citation>
    <scope>NUCLEOTIDE SEQUENCE [LARGE SCALE GENOMIC DNA]</scope>
    <source>
        <strain evidence="1 2">TAU-MAC 1615</strain>
    </source>
</reference>
<protein>
    <submittedName>
        <fullName evidence="1">Tocopherol cyclase family protein</fullName>
    </submittedName>
</protein>
<organism evidence="1 2">
    <name type="scientific">Leptothoe kymatousa TAU-MAC 1615</name>
    <dbReference type="NCBI Taxonomy" id="2364775"/>
    <lineage>
        <taxon>Bacteria</taxon>
        <taxon>Bacillati</taxon>
        <taxon>Cyanobacteriota</taxon>
        <taxon>Cyanophyceae</taxon>
        <taxon>Nodosilineales</taxon>
        <taxon>Cymatolegaceae</taxon>
        <taxon>Leptothoe</taxon>
        <taxon>Leptothoe kymatousa</taxon>
    </lineage>
</organism>
<gene>
    <name evidence="1" type="ORF">IXB28_05685</name>
</gene>
<dbReference type="RefSeq" id="WP_215617560.1">
    <property type="nucleotide sequence ID" value="NZ_JADOER010000004.1"/>
</dbReference>